<dbReference type="AlphaFoldDB" id="A0A212EPN6"/>
<dbReference type="Proteomes" id="UP000007151">
    <property type="component" value="Unassembled WGS sequence"/>
</dbReference>
<organism evidence="5 6">
    <name type="scientific">Danaus plexippus plexippus</name>
    <dbReference type="NCBI Taxonomy" id="278856"/>
    <lineage>
        <taxon>Eukaryota</taxon>
        <taxon>Metazoa</taxon>
        <taxon>Ecdysozoa</taxon>
        <taxon>Arthropoda</taxon>
        <taxon>Hexapoda</taxon>
        <taxon>Insecta</taxon>
        <taxon>Pterygota</taxon>
        <taxon>Neoptera</taxon>
        <taxon>Endopterygota</taxon>
        <taxon>Lepidoptera</taxon>
        <taxon>Glossata</taxon>
        <taxon>Ditrysia</taxon>
        <taxon>Papilionoidea</taxon>
        <taxon>Nymphalidae</taxon>
        <taxon>Danainae</taxon>
        <taxon>Danaini</taxon>
        <taxon>Danaina</taxon>
        <taxon>Danaus</taxon>
        <taxon>Danaus</taxon>
    </lineage>
</organism>
<dbReference type="KEGG" id="dpl:KGM_208242B"/>
<dbReference type="GO" id="GO:0008270">
    <property type="term" value="F:zinc ion binding"/>
    <property type="evidence" value="ECO:0007669"/>
    <property type="project" value="UniProtKB-KW"/>
</dbReference>
<evidence type="ECO:0000259" key="4">
    <source>
        <dbReference type="Pfam" id="PF04500"/>
    </source>
</evidence>
<evidence type="ECO:0000256" key="2">
    <source>
        <dbReference type="ARBA" id="ARBA00022771"/>
    </source>
</evidence>
<evidence type="ECO:0000256" key="1">
    <source>
        <dbReference type="ARBA" id="ARBA00022723"/>
    </source>
</evidence>
<gene>
    <name evidence="5" type="ORF">KGM_208242B</name>
</gene>
<feature type="non-terminal residue" evidence="5">
    <location>
        <position position="1"/>
    </location>
</feature>
<reference evidence="5 6" key="1">
    <citation type="journal article" date="2011" name="Cell">
        <title>The monarch butterfly genome yields insights into long-distance migration.</title>
        <authorList>
            <person name="Zhan S."/>
            <person name="Merlin C."/>
            <person name="Boore J.L."/>
            <person name="Reppert S.M."/>
        </authorList>
    </citation>
    <scope>NUCLEOTIDE SEQUENCE [LARGE SCALE GENOMIC DNA]</scope>
    <source>
        <strain evidence="5">F-2</strain>
    </source>
</reference>
<dbReference type="EMBL" id="AGBW02013422">
    <property type="protein sequence ID" value="OWR43462.1"/>
    <property type="molecule type" value="Genomic_DNA"/>
</dbReference>
<name>A0A212EPN6_DANPL</name>
<keyword evidence="3" id="KW-0862">Zinc</keyword>
<dbReference type="Pfam" id="PF04500">
    <property type="entry name" value="FLYWCH"/>
    <property type="match status" value="1"/>
</dbReference>
<evidence type="ECO:0000313" key="5">
    <source>
        <dbReference type="EMBL" id="OWR43462.1"/>
    </source>
</evidence>
<accession>A0A212EPN6</accession>
<keyword evidence="6" id="KW-1185">Reference proteome</keyword>
<evidence type="ECO:0000256" key="3">
    <source>
        <dbReference type="ARBA" id="ARBA00022833"/>
    </source>
</evidence>
<keyword evidence="1" id="KW-0479">Metal-binding</keyword>
<dbReference type="InterPro" id="IPR007588">
    <property type="entry name" value="Znf_FLYWCH"/>
</dbReference>
<keyword evidence="2" id="KW-0863">Zinc-finger</keyword>
<dbReference type="Gene3D" id="2.20.25.240">
    <property type="match status" value="1"/>
</dbReference>
<evidence type="ECO:0000313" key="6">
    <source>
        <dbReference type="Proteomes" id="UP000007151"/>
    </source>
</evidence>
<sequence>DAVVFTVSRCGKPQLRYGQYRFSERPKTGPKTNWRCIRQAKGCRARIVTVDDNLVKIHNHHNH</sequence>
<protein>
    <recommendedName>
        <fullName evidence="4">FLYWCH-type domain-containing protein</fullName>
    </recommendedName>
</protein>
<proteinExistence type="predicted"/>
<comment type="caution">
    <text evidence="5">The sequence shown here is derived from an EMBL/GenBank/DDBJ whole genome shotgun (WGS) entry which is preliminary data.</text>
</comment>
<dbReference type="InParanoid" id="A0A212EPN6"/>
<feature type="domain" description="FLYWCH-type" evidence="4">
    <location>
        <begin position="5"/>
        <end position="63"/>
    </location>
</feature>